<dbReference type="Proteomes" id="UP001157069">
    <property type="component" value="Unassembled WGS sequence"/>
</dbReference>
<organism evidence="1 2">
    <name type="scientific">Homoserinibacter gongjuensis</name>
    <dbReference type="NCBI Taxonomy" id="1162968"/>
    <lineage>
        <taxon>Bacteria</taxon>
        <taxon>Bacillati</taxon>
        <taxon>Actinomycetota</taxon>
        <taxon>Actinomycetes</taxon>
        <taxon>Micrococcales</taxon>
        <taxon>Microbacteriaceae</taxon>
        <taxon>Homoserinibacter</taxon>
    </lineage>
</organism>
<dbReference type="EMBL" id="BSVA01000001">
    <property type="protein sequence ID" value="GMA92145.1"/>
    <property type="molecule type" value="Genomic_DNA"/>
</dbReference>
<sequence length="190" mass="19857">MRRDETAREAVDLGAVVVEVVLARDEAALRLHEPGQAVADRSPAGAADVDGAGGVRRDELEVDAHALVERAAAVALTELENARGQRARGRRVEADVEEARSGDLGARDAVDLGEGRRERIGEFPRRHAEALAELEGRVGRPVAVVPIAGAFEGDVLGSDGVGICAALGGRPAHVVEQDGGEFGGIHEVRS</sequence>
<keyword evidence="2" id="KW-1185">Reference proteome</keyword>
<comment type="caution">
    <text evidence="1">The sequence shown here is derived from an EMBL/GenBank/DDBJ whole genome shotgun (WGS) entry which is preliminary data.</text>
</comment>
<accession>A0ABQ6JV12</accession>
<name>A0ABQ6JV12_9MICO</name>
<evidence type="ECO:0000313" key="1">
    <source>
        <dbReference type="EMBL" id="GMA92145.1"/>
    </source>
</evidence>
<proteinExistence type="predicted"/>
<protein>
    <submittedName>
        <fullName evidence="1">Uncharacterized protein</fullName>
    </submittedName>
</protein>
<evidence type="ECO:0000313" key="2">
    <source>
        <dbReference type="Proteomes" id="UP001157069"/>
    </source>
</evidence>
<reference evidence="2" key="1">
    <citation type="journal article" date="2019" name="Int. J. Syst. Evol. Microbiol.">
        <title>The Global Catalogue of Microorganisms (GCM) 10K type strain sequencing project: providing services to taxonomists for standard genome sequencing and annotation.</title>
        <authorList>
            <consortium name="The Broad Institute Genomics Platform"/>
            <consortium name="The Broad Institute Genome Sequencing Center for Infectious Disease"/>
            <person name="Wu L."/>
            <person name="Ma J."/>
        </authorList>
    </citation>
    <scope>NUCLEOTIDE SEQUENCE [LARGE SCALE GENOMIC DNA]</scope>
    <source>
        <strain evidence="2">NBRC 108755</strain>
    </source>
</reference>
<gene>
    <name evidence="1" type="ORF">GCM10025869_26740</name>
</gene>